<keyword evidence="4" id="KW-1185">Reference proteome</keyword>
<dbReference type="PANTHER" id="PTHR43048:SF5">
    <property type="entry name" value="BLR5325 PROTEIN"/>
    <property type="match status" value="1"/>
</dbReference>
<dbReference type="GO" id="GO:0046491">
    <property type="term" value="P:L-methylmalonyl-CoA metabolic process"/>
    <property type="evidence" value="ECO:0007669"/>
    <property type="project" value="TreeGrafter"/>
</dbReference>
<organism evidence="3 4">
    <name type="scientific">Natronoarchaeum mannanilyticum</name>
    <dbReference type="NCBI Taxonomy" id="926360"/>
    <lineage>
        <taxon>Archaea</taxon>
        <taxon>Methanobacteriati</taxon>
        <taxon>Methanobacteriota</taxon>
        <taxon>Stenosarchaea group</taxon>
        <taxon>Halobacteria</taxon>
        <taxon>Halobacteriales</taxon>
        <taxon>Natronoarchaeaceae</taxon>
    </lineage>
</organism>
<dbReference type="PROSITE" id="PS51819">
    <property type="entry name" value="VOC"/>
    <property type="match status" value="1"/>
</dbReference>
<proteinExistence type="predicted"/>
<dbReference type="InterPro" id="IPR051785">
    <property type="entry name" value="MMCE/EMCE_epimerase"/>
</dbReference>
<dbReference type="InterPro" id="IPR037523">
    <property type="entry name" value="VOC_core"/>
</dbReference>
<dbReference type="GO" id="GO:0004493">
    <property type="term" value="F:methylmalonyl-CoA epimerase activity"/>
    <property type="evidence" value="ECO:0007669"/>
    <property type="project" value="TreeGrafter"/>
</dbReference>
<dbReference type="AlphaFoldDB" id="A0AAV3TCQ0"/>
<dbReference type="EMBL" id="BAAADV010000007">
    <property type="protein sequence ID" value="GAA0679017.1"/>
    <property type="molecule type" value="Genomic_DNA"/>
</dbReference>
<dbReference type="Gene3D" id="3.10.180.10">
    <property type="entry name" value="2,3-Dihydroxybiphenyl 1,2-Dioxygenase, domain 1"/>
    <property type="match status" value="1"/>
</dbReference>
<dbReference type="InterPro" id="IPR029068">
    <property type="entry name" value="Glyas_Bleomycin-R_OHBP_Dase"/>
</dbReference>
<feature type="domain" description="VOC" evidence="2">
    <location>
        <begin position="5"/>
        <end position="139"/>
    </location>
</feature>
<evidence type="ECO:0000256" key="1">
    <source>
        <dbReference type="ARBA" id="ARBA00022723"/>
    </source>
</evidence>
<dbReference type="Proteomes" id="UP001500420">
    <property type="component" value="Unassembled WGS sequence"/>
</dbReference>
<gene>
    <name evidence="3" type="primary">gloA</name>
    <name evidence="3" type="ORF">GCM10009020_29310</name>
</gene>
<dbReference type="GO" id="GO:0046872">
    <property type="term" value="F:metal ion binding"/>
    <property type="evidence" value="ECO:0007669"/>
    <property type="project" value="UniProtKB-KW"/>
</dbReference>
<dbReference type="InterPro" id="IPR004360">
    <property type="entry name" value="Glyas_Fos-R_dOase_dom"/>
</dbReference>
<evidence type="ECO:0000313" key="3">
    <source>
        <dbReference type="EMBL" id="GAA0679017.1"/>
    </source>
</evidence>
<protein>
    <submittedName>
        <fullName evidence="3">Lactoylglutathione lyase</fullName>
    </submittedName>
</protein>
<dbReference type="GO" id="GO:0016829">
    <property type="term" value="F:lyase activity"/>
    <property type="evidence" value="ECO:0007669"/>
    <property type="project" value="UniProtKB-KW"/>
</dbReference>
<keyword evidence="3" id="KW-0456">Lyase</keyword>
<evidence type="ECO:0000259" key="2">
    <source>
        <dbReference type="PROSITE" id="PS51819"/>
    </source>
</evidence>
<name>A0AAV3TCQ0_9EURY</name>
<keyword evidence="1" id="KW-0479">Metal-binding</keyword>
<accession>A0AAV3TCQ0</accession>
<dbReference type="Pfam" id="PF00903">
    <property type="entry name" value="Glyoxalase"/>
    <property type="match status" value="1"/>
</dbReference>
<dbReference type="SUPFAM" id="SSF54593">
    <property type="entry name" value="Glyoxalase/Bleomycin resistance protein/Dihydroxybiphenyl dioxygenase"/>
    <property type="match status" value="1"/>
</dbReference>
<dbReference type="RefSeq" id="WP_343774803.1">
    <property type="nucleotide sequence ID" value="NZ_BAAADV010000007.1"/>
</dbReference>
<sequence length="139" mass="14791">MTGPSAHHFGVTVTDLDRSIEFYRDVLSLDVLARFSVSGEEFATGVGVEGAAGTFAHLDAGGARVELVEYEPEGEDATGGAINQAGAKHLGLEVQDLDATYEELPEDVETLSGPQTTESGTRILFVRDPDDNLVELLEP</sequence>
<reference evidence="3 4" key="1">
    <citation type="journal article" date="2019" name="Int. J. Syst. Evol. Microbiol.">
        <title>The Global Catalogue of Microorganisms (GCM) 10K type strain sequencing project: providing services to taxonomists for standard genome sequencing and annotation.</title>
        <authorList>
            <consortium name="The Broad Institute Genomics Platform"/>
            <consortium name="The Broad Institute Genome Sequencing Center for Infectious Disease"/>
            <person name="Wu L."/>
            <person name="Ma J."/>
        </authorList>
    </citation>
    <scope>NUCLEOTIDE SEQUENCE [LARGE SCALE GENOMIC DNA]</scope>
    <source>
        <strain evidence="3 4">JCM 16328</strain>
    </source>
</reference>
<comment type="caution">
    <text evidence="3">The sequence shown here is derived from an EMBL/GenBank/DDBJ whole genome shotgun (WGS) entry which is preliminary data.</text>
</comment>
<evidence type="ECO:0000313" key="4">
    <source>
        <dbReference type="Proteomes" id="UP001500420"/>
    </source>
</evidence>
<dbReference type="PANTHER" id="PTHR43048">
    <property type="entry name" value="METHYLMALONYL-COA EPIMERASE"/>
    <property type="match status" value="1"/>
</dbReference>